<name>A0ABZ2F8D0_METCP</name>
<evidence type="ECO:0000313" key="1">
    <source>
        <dbReference type="EMBL" id="WWF03336.1"/>
    </source>
</evidence>
<evidence type="ECO:0008006" key="3">
    <source>
        <dbReference type="Google" id="ProtNLM"/>
    </source>
</evidence>
<evidence type="ECO:0000313" key="2">
    <source>
        <dbReference type="Proteomes" id="UP001359308"/>
    </source>
</evidence>
<dbReference type="SUPFAM" id="SSF47240">
    <property type="entry name" value="Ferritin-like"/>
    <property type="match status" value="1"/>
</dbReference>
<dbReference type="Gene3D" id="1.20.1260.10">
    <property type="match status" value="1"/>
</dbReference>
<protein>
    <recommendedName>
        <fullName evidence="3">DUF2383 domain-containing protein</fullName>
    </recommendedName>
</protein>
<dbReference type="InterPro" id="IPR012347">
    <property type="entry name" value="Ferritin-like"/>
</dbReference>
<organism evidence="1 2">
    <name type="scientific">Methylococcus capsulatus</name>
    <dbReference type="NCBI Taxonomy" id="414"/>
    <lineage>
        <taxon>Bacteria</taxon>
        <taxon>Pseudomonadati</taxon>
        <taxon>Pseudomonadota</taxon>
        <taxon>Gammaproteobacteria</taxon>
        <taxon>Methylococcales</taxon>
        <taxon>Methylococcaceae</taxon>
        <taxon>Methylococcus</taxon>
    </lineage>
</organism>
<dbReference type="EMBL" id="CP104311">
    <property type="protein sequence ID" value="WWF03336.1"/>
    <property type="molecule type" value="Genomic_DNA"/>
</dbReference>
<keyword evidence="2" id="KW-1185">Reference proteome</keyword>
<accession>A0ABZ2F8D0</accession>
<dbReference type="RefSeq" id="WP_198324263.1">
    <property type="nucleotide sequence ID" value="NZ_CP104311.1"/>
</dbReference>
<gene>
    <name evidence="1" type="ORF">N4J17_06880</name>
</gene>
<dbReference type="Proteomes" id="UP001359308">
    <property type="component" value="Chromosome"/>
</dbReference>
<proteinExistence type="predicted"/>
<dbReference type="InterPro" id="IPR009078">
    <property type="entry name" value="Ferritin-like_SF"/>
</dbReference>
<sequence length="156" mass="18305">MMRNFEQVKDVLDHGKALHDQIRDYYKNLKKQTDESEIRLKMALDYLSWHEHEQKEMLERFEENARSAVLNTWLQFAPSDHVEELLVKATPRPGMTVDELVQVACAFDDALVTLYKEAAAEMDDPKARDVFNNLAEASEKEKQRIVRDTQQMLHEI</sequence>
<reference evidence="1 2" key="1">
    <citation type="submission" date="2022-09" db="EMBL/GenBank/DDBJ databases">
        <authorList>
            <person name="Giprobiosintez L."/>
        </authorList>
    </citation>
    <scope>NUCLEOTIDE SEQUENCE [LARGE SCALE GENOMIC DNA]</scope>
    <source>
        <strain evidence="2">VKPM-B-12549 (GBS-15)</strain>
    </source>
</reference>